<feature type="binding site" evidence="16">
    <location>
        <position position="48"/>
    </location>
    <ligand>
        <name>Zn(2+)</name>
        <dbReference type="ChEBI" id="CHEBI:29105"/>
        <note>catalytic</note>
    </ligand>
</feature>
<dbReference type="InterPro" id="IPR046342">
    <property type="entry name" value="CBS_dom_sf"/>
</dbReference>
<dbReference type="HOGENOM" id="CLU_037123_1_1_0"/>
<accession>A0A068NPW4</accession>
<evidence type="ECO:0000256" key="5">
    <source>
        <dbReference type="ARBA" id="ARBA00022692"/>
    </source>
</evidence>
<evidence type="ECO:0000256" key="11">
    <source>
        <dbReference type="ARBA" id="ARBA00023049"/>
    </source>
</evidence>
<keyword evidence="20" id="KW-1185">Reference proteome</keyword>
<protein>
    <recommendedName>
        <fullName evidence="14">Zinc metalloprotease</fullName>
    </recommendedName>
</protein>
<dbReference type="Proteomes" id="UP000027982">
    <property type="component" value="Chromosome"/>
</dbReference>
<evidence type="ECO:0000256" key="16">
    <source>
        <dbReference type="PIRSR" id="PIRSR006404-2"/>
    </source>
</evidence>
<evidence type="ECO:0000313" key="20">
    <source>
        <dbReference type="Proteomes" id="UP000027982"/>
    </source>
</evidence>
<dbReference type="GO" id="GO:0046872">
    <property type="term" value="F:metal ion binding"/>
    <property type="evidence" value="ECO:0007669"/>
    <property type="project" value="UniProtKB-UniRule"/>
</dbReference>
<evidence type="ECO:0000256" key="7">
    <source>
        <dbReference type="ARBA" id="ARBA00022737"/>
    </source>
</evidence>
<dbReference type="CDD" id="cd06164">
    <property type="entry name" value="S2P-M50_SpoIVFB_CBS"/>
    <property type="match status" value="1"/>
</dbReference>
<keyword evidence="8 14" id="KW-0378">Hydrolase</keyword>
<feature type="binding site" evidence="16">
    <location>
        <position position="146"/>
    </location>
    <ligand>
        <name>Zn(2+)</name>
        <dbReference type="ChEBI" id="CHEBI:29105"/>
        <note>catalytic</note>
    </ligand>
</feature>
<dbReference type="PANTHER" id="PTHR39188:SF3">
    <property type="entry name" value="STAGE IV SPORULATION PROTEIN FB"/>
    <property type="match status" value="1"/>
</dbReference>
<feature type="domain" description="CBS" evidence="18">
    <location>
        <begin position="224"/>
        <end position="281"/>
    </location>
</feature>
<dbReference type="EMBL" id="CP007139">
    <property type="protein sequence ID" value="AIE83624.1"/>
    <property type="molecule type" value="Genomic_DNA"/>
</dbReference>
<comment type="cofactor">
    <cofactor evidence="14 16">
        <name>Zn(2+)</name>
        <dbReference type="ChEBI" id="CHEBI:29105"/>
    </cofactor>
    <text evidence="14 16">Binds 1 zinc ion per subunit.</text>
</comment>
<evidence type="ECO:0000256" key="13">
    <source>
        <dbReference type="ARBA" id="ARBA00023136"/>
    </source>
</evidence>
<keyword evidence="5 14" id="KW-0812">Transmembrane</keyword>
<evidence type="ECO:0000259" key="18">
    <source>
        <dbReference type="PROSITE" id="PS51371"/>
    </source>
</evidence>
<keyword evidence="3" id="KW-1003">Cell membrane</keyword>
<evidence type="ECO:0000256" key="14">
    <source>
        <dbReference type="PIRNR" id="PIRNR006404"/>
    </source>
</evidence>
<evidence type="ECO:0000256" key="9">
    <source>
        <dbReference type="ARBA" id="ARBA00022833"/>
    </source>
</evidence>
<evidence type="ECO:0000256" key="1">
    <source>
        <dbReference type="ARBA" id="ARBA00004651"/>
    </source>
</evidence>
<dbReference type="PROSITE" id="PS51371">
    <property type="entry name" value="CBS"/>
    <property type="match status" value="2"/>
</dbReference>
<dbReference type="GO" id="GO:0006508">
    <property type="term" value="P:proteolysis"/>
    <property type="evidence" value="ECO:0007669"/>
    <property type="project" value="UniProtKB-KW"/>
</dbReference>
<keyword evidence="7" id="KW-0677">Repeat</keyword>
<dbReference type="SUPFAM" id="SSF54631">
    <property type="entry name" value="CBS-domain pair"/>
    <property type="match status" value="1"/>
</dbReference>
<comment type="subcellular location">
    <subcellularLocation>
        <location evidence="1">Cell membrane</location>
        <topology evidence="1">Multi-pass membrane protein</topology>
    </subcellularLocation>
</comment>
<evidence type="ECO:0000256" key="2">
    <source>
        <dbReference type="ARBA" id="ARBA00007931"/>
    </source>
</evidence>
<keyword evidence="11 14" id="KW-0482">Metalloprotease</keyword>
<feature type="transmembrane region" description="Helical" evidence="14">
    <location>
        <begin position="12"/>
        <end position="43"/>
    </location>
</feature>
<dbReference type="Gene3D" id="3.10.580.10">
    <property type="entry name" value="CBS-domain"/>
    <property type="match status" value="1"/>
</dbReference>
<keyword evidence="4 14" id="KW-0645">Protease</keyword>
<proteinExistence type="inferred from homology"/>
<organism evidence="19 20">
    <name type="scientific">Fimbriimonas ginsengisoli Gsoil 348</name>
    <dbReference type="NCBI Taxonomy" id="661478"/>
    <lineage>
        <taxon>Bacteria</taxon>
        <taxon>Bacillati</taxon>
        <taxon>Armatimonadota</taxon>
        <taxon>Fimbriimonadia</taxon>
        <taxon>Fimbriimonadales</taxon>
        <taxon>Fimbriimonadaceae</taxon>
        <taxon>Fimbriimonas</taxon>
    </lineage>
</organism>
<dbReference type="eggNOG" id="COG1994">
    <property type="taxonomic scope" value="Bacteria"/>
</dbReference>
<comment type="caution">
    <text evidence="14">Lacks conserved residue(s) required for the propagation of feature annotation.</text>
</comment>
<evidence type="ECO:0000256" key="4">
    <source>
        <dbReference type="ARBA" id="ARBA00022670"/>
    </source>
</evidence>
<dbReference type="GO" id="GO:0008237">
    <property type="term" value="F:metallopeptidase activity"/>
    <property type="evidence" value="ECO:0007669"/>
    <property type="project" value="UniProtKB-UniRule"/>
</dbReference>
<evidence type="ECO:0000256" key="8">
    <source>
        <dbReference type="ARBA" id="ARBA00022801"/>
    </source>
</evidence>
<dbReference type="STRING" id="661478.OP10G_0256"/>
<dbReference type="InterPro" id="IPR000644">
    <property type="entry name" value="CBS_dom"/>
</dbReference>
<comment type="similarity">
    <text evidence="2 14">Belongs to the peptidase M50B family.</text>
</comment>
<keyword evidence="10 14" id="KW-1133">Transmembrane helix</keyword>
<reference evidence="19 20" key="1">
    <citation type="journal article" date="2014" name="PLoS ONE">
        <title>The first complete genome sequence of the class fimbriimonadia in the phylum armatimonadetes.</title>
        <authorList>
            <person name="Hu Z.Y."/>
            <person name="Wang Y.Z."/>
            <person name="Im W.T."/>
            <person name="Wang S.Y."/>
            <person name="Zhao G.P."/>
            <person name="Zheng H.J."/>
            <person name="Quan Z.X."/>
        </authorList>
    </citation>
    <scope>NUCLEOTIDE SEQUENCE [LARGE SCALE GENOMIC DNA]</scope>
    <source>
        <strain evidence="19">Gsoil 348</strain>
    </source>
</reference>
<feature type="transmembrane region" description="Helical" evidence="14">
    <location>
        <begin position="83"/>
        <end position="106"/>
    </location>
</feature>
<keyword evidence="13 14" id="KW-0472">Membrane</keyword>
<sequence>MSVAGIPIRIHFTFVLFLVWIATIGSGFLWTGLVLAVFACVLLHELGHALVARRFGIETRDITLYPIGGVAMLDGRPRPRQELWISLAGPMVNVVLAIILALVLLIRDGALPSFSLSLNGSSFLGALFVANVSLAIFNMIPAFPMDGGRVLRGSLALAMPETRATQIAGTIGQGLAILIGLWGILHQSPILVLVAFFVFLGAGQEVSATITRSFLAGHALHDAMQKRYRTINSGATLEAAARMLIEGSQHDFPVVAGDEGEVIGVLTRNAIAHGLATEGPTGYVAAHMRREYKTAHPNAPLEAAIEMFSQEDPSPIIVLDDGQMVGMVTQDNLSEFIMLEHARQQGTRSYGYTG</sequence>
<gene>
    <name evidence="19" type="ORF">OP10G_0256</name>
</gene>
<feature type="transmembrane region" description="Helical" evidence="14">
    <location>
        <begin position="118"/>
        <end position="143"/>
    </location>
</feature>
<dbReference type="AlphaFoldDB" id="A0A068NPW4"/>
<evidence type="ECO:0000256" key="6">
    <source>
        <dbReference type="ARBA" id="ARBA00022723"/>
    </source>
</evidence>
<keyword evidence="6 14" id="KW-0479">Metal-binding</keyword>
<keyword evidence="9 14" id="KW-0862">Zinc</keyword>
<feature type="domain" description="CBS" evidence="18">
    <location>
        <begin position="288"/>
        <end position="343"/>
    </location>
</feature>
<dbReference type="SMART" id="SM00116">
    <property type="entry name" value="CBS"/>
    <property type="match status" value="2"/>
</dbReference>
<evidence type="ECO:0000256" key="10">
    <source>
        <dbReference type="ARBA" id="ARBA00022989"/>
    </source>
</evidence>
<dbReference type="GO" id="GO:0005886">
    <property type="term" value="C:plasma membrane"/>
    <property type="evidence" value="ECO:0007669"/>
    <property type="project" value="UniProtKB-SubCell"/>
</dbReference>
<dbReference type="Pfam" id="PF00571">
    <property type="entry name" value="CBS"/>
    <property type="match status" value="2"/>
</dbReference>
<dbReference type="Pfam" id="PF02163">
    <property type="entry name" value="Peptidase_M50"/>
    <property type="match status" value="2"/>
</dbReference>
<dbReference type="InterPro" id="IPR016483">
    <property type="entry name" value="UCP006404_Pept_M50_CBS"/>
</dbReference>
<dbReference type="PIRSF" id="PIRSF006404">
    <property type="entry name" value="UCP006404_Pept_M50_CBS"/>
    <property type="match status" value="1"/>
</dbReference>
<feature type="active site" evidence="15">
    <location>
        <position position="45"/>
    </location>
</feature>
<dbReference type="PANTHER" id="PTHR39188">
    <property type="entry name" value="MEMBRANE-ASSOCIATED ZINC METALLOPROTEASE M50B"/>
    <property type="match status" value="1"/>
</dbReference>
<evidence type="ECO:0000256" key="17">
    <source>
        <dbReference type="PROSITE-ProRule" id="PRU00703"/>
    </source>
</evidence>
<evidence type="ECO:0000256" key="15">
    <source>
        <dbReference type="PIRSR" id="PIRSR006404-1"/>
    </source>
</evidence>
<evidence type="ECO:0000256" key="3">
    <source>
        <dbReference type="ARBA" id="ARBA00022475"/>
    </source>
</evidence>
<dbReference type="eggNOG" id="COG0517">
    <property type="taxonomic scope" value="Bacteria"/>
</dbReference>
<evidence type="ECO:0000313" key="19">
    <source>
        <dbReference type="EMBL" id="AIE83624.1"/>
    </source>
</evidence>
<dbReference type="KEGG" id="fgi:OP10G_0256"/>
<dbReference type="InterPro" id="IPR008915">
    <property type="entry name" value="Peptidase_M50"/>
</dbReference>
<name>A0A068NPW4_FIMGI</name>
<evidence type="ECO:0000256" key="12">
    <source>
        <dbReference type="ARBA" id="ARBA00023122"/>
    </source>
</evidence>
<feature type="binding site" evidence="16">
    <location>
        <position position="44"/>
    </location>
    <ligand>
        <name>Zn(2+)</name>
        <dbReference type="ChEBI" id="CHEBI:29105"/>
        <note>catalytic</note>
    </ligand>
</feature>
<keyword evidence="12 17" id="KW-0129">CBS domain</keyword>